<reference evidence="1" key="1">
    <citation type="submission" date="2022-02" db="EMBL/GenBank/DDBJ databases">
        <title>Plant Genome Project.</title>
        <authorList>
            <person name="Zhang R.-G."/>
        </authorList>
    </citation>
    <scope>NUCLEOTIDE SEQUENCE</scope>
    <source>
        <strain evidence="1">AT1</strain>
    </source>
</reference>
<proteinExistence type="predicted"/>
<accession>A0ACC0LF63</accession>
<evidence type="ECO:0000313" key="1">
    <source>
        <dbReference type="EMBL" id="KAI8527403.1"/>
    </source>
</evidence>
<comment type="caution">
    <text evidence="1">The sequence shown here is derived from an EMBL/GenBank/DDBJ whole genome shotgun (WGS) entry which is preliminary data.</text>
</comment>
<dbReference type="EMBL" id="CM046399">
    <property type="protein sequence ID" value="KAI8527403.1"/>
    <property type="molecule type" value="Genomic_DNA"/>
</dbReference>
<sequence length="89" mass="10345">MVLCNSVRSIMLCTSEPSDRTFDSFNFISAMNDSRLLVTKMRSEPSDARSDDSKMRSTTSLHSTNPKSEINFHHHFKFISKLYIFFMKN</sequence>
<dbReference type="Proteomes" id="UP001062846">
    <property type="component" value="Chromosome 12"/>
</dbReference>
<evidence type="ECO:0000313" key="2">
    <source>
        <dbReference type="Proteomes" id="UP001062846"/>
    </source>
</evidence>
<gene>
    <name evidence="1" type="ORF">RHMOL_Rhmol12G0072200</name>
</gene>
<keyword evidence="2" id="KW-1185">Reference proteome</keyword>
<protein>
    <submittedName>
        <fullName evidence="1">Uncharacterized protein</fullName>
    </submittedName>
</protein>
<organism evidence="1 2">
    <name type="scientific">Rhododendron molle</name>
    <name type="common">Chinese azalea</name>
    <name type="synonym">Azalea mollis</name>
    <dbReference type="NCBI Taxonomy" id="49168"/>
    <lineage>
        <taxon>Eukaryota</taxon>
        <taxon>Viridiplantae</taxon>
        <taxon>Streptophyta</taxon>
        <taxon>Embryophyta</taxon>
        <taxon>Tracheophyta</taxon>
        <taxon>Spermatophyta</taxon>
        <taxon>Magnoliopsida</taxon>
        <taxon>eudicotyledons</taxon>
        <taxon>Gunneridae</taxon>
        <taxon>Pentapetalae</taxon>
        <taxon>asterids</taxon>
        <taxon>Ericales</taxon>
        <taxon>Ericaceae</taxon>
        <taxon>Ericoideae</taxon>
        <taxon>Rhodoreae</taxon>
        <taxon>Rhododendron</taxon>
    </lineage>
</organism>
<name>A0ACC0LF63_RHOML</name>